<dbReference type="InterPro" id="IPR006571">
    <property type="entry name" value="TLDc_dom"/>
</dbReference>
<gene>
    <name evidence="2" type="primary">Contig14356.g15292</name>
    <name evidence="2" type="ORF">STYLEM_12090</name>
</gene>
<proteinExistence type="predicted"/>
<protein>
    <recommendedName>
        <fullName evidence="1">TLDc domain-containing protein</fullName>
    </recommendedName>
</protein>
<evidence type="ECO:0000313" key="2">
    <source>
        <dbReference type="EMBL" id="CDW83051.1"/>
    </source>
</evidence>
<dbReference type="EMBL" id="CCKQ01011478">
    <property type="protein sequence ID" value="CDW83051.1"/>
    <property type="molecule type" value="Genomic_DNA"/>
</dbReference>
<dbReference type="Proteomes" id="UP000039865">
    <property type="component" value="Unassembled WGS sequence"/>
</dbReference>
<dbReference type="Pfam" id="PF07534">
    <property type="entry name" value="TLD"/>
    <property type="match status" value="1"/>
</dbReference>
<dbReference type="PROSITE" id="PS51886">
    <property type="entry name" value="TLDC"/>
    <property type="match status" value="1"/>
</dbReference>
<dbReference type="SMART" id="SM00584">
    <property type="entry name" value="TLDc"/>
    <property type="match status" value="1"/>
</dbReference>
<evidence type="ECO:0000259" key="1">
    <source>
        <dbReference type="PROSITE" id="PS51886"/>
    </source>
</evidence>
<dbReference type="AlphaFoldDB" id="A0A078AMC0"/>
<organism evidence="2 3">
    <name type="scientific">Stylonychia lemnae</name>
    <name type="common">Ciliate</name>
    <dbReference type="NCBI Taxonomy" id="5949"/>
    <lineage>
        <taxon>Eukaryota</taxon>
        <taxon>Sar</taxon>
        <taxon>Alveolata</taxon>
        <taxon>Ciliophora</taxon>
        <taxon>Intramacronucleata</taxon>
        <taxon>Spirotrichea</taxon>
        <taxon>Stichotrichia</taxon>
        <taxon>Sporadotrichida</taxon>
        <taxon>Oxytrichidae</taxon>
        <taxon>Stylonychinae</taxon>
        <taxon>Stylonychia</taxon>
    </lineage>
</organism>
<accession>A0A078AMC0</accession>
<dbReference type="InParanoid" id="A0A078AMC0"/>
<reference evidence="2 3" key="1">
    <citation type="submission" date="2014-06" db="EMBL/GenBank/DDBJ databases">
        <authorList>
            <person name="Swart Estienne"/>
        </authorList>
    </citation>
    <scope>NUCLEOTIDE SEQUENCE [LARGE SCALE GENOMIC DNA]</scope>
    <source>
        <strain evidence="2 3">130c</strain>
    </source>
</reference>
<sequence>MLCSRCIQIQPHPHFSQDQKKHFTFERKFLDESFGQMIPILKDEMNQIQILMDNMHQFLNKERNFNVSEIQQMIDKNCHILQKSSLDDKIKSIFKDQDSFKQAFQINQEQLHVPHKQELEEEKQQVIDQNQEEIKVQEHIGQNPLSLLSQQINKIESRDQLEIDTLQKIGEQDQQKYIQFRGLVDNVLSGNAKENVLYDKLFKVGTKNKLVYKGTRDGFRPAFFHIACDNKGPTITLILSDKGEVFGGYSSLSWESSNQWVKDPHAFIFSLTKNTLHEQYQHFEQGVLHHSLCFMRFGYGNDIFIKDNCNINCNSYCLLGGTFTPPQGSNYGDQLARDYLAGCENFRVIEIEVYTIAPTNSS</sequence>
<keyword evidence="3" id="KW-1185">Reference proteome</keyword>
<evidence type="ECO:0000313" key="3">
    <source>
        <dbReference type="Proteomes" id="UP000039865"/>
    </source>
</evidence>
<feature type="domain" description="TLDc" evidence="1">
    <location>
        <begin position="182"/>
        <end position="357"/>
    </location>
</feature>
<dbReference type="OrthoDB" id="298084at2759"/>
<name>A0A078AMC0_STYLE</name>